<dbReference type="Proteomes" id="UP000887013">
    <property type="component" value="Unassembled WGS sequence"/>
</dbReference>
<evidence type="ECO:0000313" key="3">
    <source>
        <dbReference type="Proteomes" id="UP000887013"/>
    </source>
</evidence>
<evidence type="ECO:0000313" key="1">
    <source>
        <dbReference type="EMBL" id="GFS65961.1"/>
    </source>
</evidence>
<dbReference type="EMBL" id="BMAW01094536">
    <property type="protein sequence ID" value="GFS65961.1"/>
    <property type="molecule type" value="Genomic_DNA"/>
</dbReference>
<dbReference type="AlphaFoldDB" id="A0A8X6MM89"/>
<name>A0A8X6MM89_NEPPI</name>
<keyword evidence="3" id="KW-1185">Reference proteome</keyword>
<protein>
    <submittedName>
        <fullName evidence="1">Uncharacterized protein</fullName>
    </submittedName>
</protein>
<comment type="caution">
    <text evidence="1">The sequence shown here is derived from an EMBL/GenBank/DDBJ whole genome shotgun (WGS) entry which is preliminary data.</text>
</comment>
<gene>
    <name evidence="2" type="ORF">NPIL_528071</name>
    <name evidence="1" type="ORF">NPIL_62911</name>
</gene>
<accession>A0A8X6MM89</accession>
<reference evidence="1" key="1">
    <citation type="submission" date="2020-08" db="EMBL/GenBank/DDBJ databases">
        <title>Multicomponent nature underlies the extraordinary mechanical properties of spider dragline silk.</title>
        <authorList>
            <person name="Kono N."/>
            <person name="Nakamura H."/>
            <person name="Mori M."/>
            <person name="Yoshida Y."/>
            <person name="Ohtoshi R."/>
            <person name="Malay A.D."/>
            <person name="Moran D.A.P."/>
            <person name="Tomita M."/>
            <person name="Numata K."/>
            <person name="Arakawa K."/>
        </authorList>
    </citation>
    <scope>NUCLEOTIDE SEQUENCE</scope>
</reference>
<proteinExistence type="predicted"/>
<organism evidence="1 3">
    <name type="scientific">Nephila pilipes</name>
    <name type="common">Giant wood spider</name>
    <name type="synonym">Nephila maculata</name>
    <dbReference type="NCBI Taxonomy" id="299642"/>
    <lineage>
        <taxon>Eukaryota</taxon>
        <taxon>Metazoa</taxon>
        <taxon>Ecdysozoa</taxon>
        <taxon>Arthropoda</taxon>
        <taxon>Chelicerata</taxon>
        <taxon>Arachnida</taxon>
        <taxon>Araneae</taxon>
        <taxon>Araneomorphae</taxon>
        <taxon>Entelegynae</taxon>
        <taxon>Araneoidea</taxon>
        <taxon>Nephilidae</taxon>
        <taxon>Nephila</taxon>
    </lineage>
</organism>
<dbReference type="EMBL" id="BMAW01129740">
    <property type="protein sequence ID" value="GFU31738.1"/>
    <property type="molecule type" value="Genomic_DNA"/>
</dbReference>
<dbReference type="OrthoDB" id="6469500at2759"/>
<sequence>MEPQFIPSFPASKGVDKRLGDVRSQMLPGCRAAKFAAVCFSPSPPWPPLSPYRESHLRPCDVLKKMRRGLETSEISGLVGLRKRELTTYIVR</sequence>
<evidence type="ECO:0000313" key="2">
    <source>
        <dbReference type="EMBL" id="GFU31738.1"/>
    </source>
</evidence>